<dbReference type="KEGG" id="cnk:EG343_19400"/>
<dbReference type="SUPFAM" id="SSF82185">
    <property type="entry name" value="Histone H3 K4-specific methyltransferase SET7/9 N-terminal domain"/>
    <property type="match status" value="1"/>
</dbReference>
<feature type="chain" id="PRO_5042189050" description="MORN repeat variant" evidence="1">
    <location>
        <begin position="20"/>
        <end position="136"/>
    </location>
</feature>
<dbReference type="EMBL" id="CP033923">
    <property type="protein sequence ID" value="AZA92608.1"/>
    <property type="molecule type" value="Genomic_DNA"/>
</dbReference>
<protein>
    <recommendedName>
        <fullName evidence="4">MORN repeat variant</fullName>
    </recommendedName>
</protein>
<keyword evidence="3" id="KW-1185">Reference proteome</keyword>
<evidence type="ECO:0000256" key="1">
    <source>
        <dbReference type="SAM" id="SignalP"/>
    </source>
</evidence>
<accession>A0AAD0YQ74</accession>
<dbReference type="Proteomes" id="UP000278288">
    <property type="component" value="Chromosome"/>
</dbReference>
<keyword evidence="1" id="KW-0732">Signal</keyword>
<feature type="signal peptide" evidence="1">
    <location>
        <begin position="1"/>
        <end position="19"/>
    </location>
</feature>
<proteinExistence type="predicted"/>
<dbReference type="RefSeq" id="WP_123859304.1">
    <property type="nucleotide sequence ID" value="NZ_CP033923.1"/>
</dbReference>
<organism evidence="2 3">
    <name type="scientific">Chryseobacterium nakagawai</name>
    <dbReference type="NCBI Taxonomy" id="1241982"/>
    <lineage>
        <taxon>Bacteria</taxon>
        <taxon>Pseudomonadati</taxon>
        <taxon>Bacteroidota</taxon>
        <taxon>Flavobacteriia</taxon>
        <taxon>Flavobacteriales</taxon>
        <taxon>Weeksellaceae</taxon>
        <taxon>Chryseobacterium group</taxon>
        <taxon>Chryseobacterium</taxon>
    </lineage>
</organism>
<gene>
    <name evidence="2" type="ORF">EG343_19400</name>
</gene>
<dbReference type="AlphaFoldDB" id="A0AAD0YQ74"/>
<evidence type="ECO:0000313" key="3">
    <source>
        <dbReference type="Proteomes" id="UP000278288"/>
    </source>
</evidence>
<evidence type="ECO:0008006" key="4">
    <source>
        <dbReference type="Google" id="ProtNLM"/>
    </source>
</evidence>
<sequence length="136" mass="16248">MKLYICFCFIFSFFLNSCAQQKFEKPPKHDKNKLIDKLPQKLSYYFNSSELKKNVDSLFCLNANDKCNIIDGKTTLYSYYQTSGNDNPKLVPYNFAEGEFLEGRYQGIWKYYDKNGKVIKKEKWDNGKLMYRKEYK</sequence>
<evidence type="ECO:0000313" key="2">
    <source>
        <dbReference type="EMBL" id="AZA92608.1"/>
    </source>
</evidence>
<name>A0AAD0YQ74_CHRNA</name>
<reference evidence="2 3" key="1">
    <citation type="submission" date="2018-11" db="EMBL/GenBank/DDBJ databases">
        <title>Proposal to divide the Flavobacteriaceae and reorganize its genera based on Amino Acid Identity values calculated from whole genome sequences.</title>
        <authorList>
            <person name="Nicholson A.C."/>
            <person name="Gulvik C.A."/>
            <person name="Whitney A.M."/>
            <person name="Humrighouse B.W."/>
            <person name="Bell M."/>
            <person name="Holmes B."/>
            <person name="Steigerwalt A.G."/>
            <person name="Villarma A."/>
            <person name="Sheth M."/>
            <person name="Batra D."/>
            <person name="Pryor J."/>
            <person name="Bernardet J.-F."/>
            <person name="Hugo C."/>
            <person name="Kampfer P."/>
            <person name="Newman J."/>
            <person name="McQuiston J.R."/>
        </authorList>
    </citation>
    <scope>NUCLEOTIDE SEQUENCE [LARGE SCALE GENOMIC DNA]</scope>
    <source>
        <strain evidence="2 3">G0041</strain>
    </source>
</reference>